<accession>A0A9D2C8I3</accession>
<protein>
    <submittedName>
        <fullName evidence="2">DUF47 family protein</fullName>
    </submittedName>
</protein>
<dbReference type="EMBL" id="DXDC01000231">
    <property type="protein sequence ID" value="HIY66181.1"/>
    <property type="molecule type" value="Genomic_DNA"/>
</dbReference>
<reference evidence="2" key="2">
    <citation type="submission" date="2021-04" db="EMBL/GenBank/DDBJ databases">
        <authorList>
            <person name="Gilroy R."/>
        </authorList>
    </citation>
    <scope>NUCLEOTIDE SEQUENCE</scope>
    <source>
        <strain evidence="2">ChiGjej1B1-98</strain>
    </source>
</reference>
<evidence type="ECO:0000313" key="2">
    <source>
        <dbReference type="EMBL" id="HIY66181.1"/>
    </source>
</evidence>
<feature type="non-terminal residue" evidence="2">
    <location>
        <position position="1"/>
    </location>
</feature>
<dbReference type="PANTHER" id="PTHR37298:SF1">
    <property type="entry name" value="UPF0111 PROTEIN YKAA"/>
    <property type="match status" value="1"/>
</dbReference>
<gene>
    <name evidence="2" type="ORF">H9830_07890</name>
</gene>
<dbReference type="InterPro" id="IPR018445">
    <property type="entry name" value="Put_Phosphate_transp_reg"/>
</dbReference>
<dbReference type="Proteomes" id="UP000824005">
    <property type="component" value="Unassembled WGS sequence"/>
</dbReference>
<dbReference type="AlphaFoldDB" id="A0A9D2C8I3"/>
<evidence type="ECO:0000256" key="1">
    <source>
        <dbReference type="ARBA" id="ARBA00008591"/>
    </source>
</evidence>
<dbReference type="InterPro" id="IPR038078">
    <property type="entry name" value="PhoU-like_sf"/>
</dbReference>
<comment type="similarity">
    <text evidence="1">Belongs to the UPF0111 family.</text>
</comment>
<name>A0A9D2C8I3_9MICO</name>
<dbReference type="PANTHER" id="PTHR37298">
    <property type="entry name" value="UPF0111 PROTEIN YKAA"/>
    <property type="match status" value="1"/>
</dbReference>
<proteinExistence type="inferred from homology"/>
<dbReference type="Gene3D" id="1.20.58.220">
    <property type="entry name" value="Phosphate transport system protein phou homolog 2, domain 2"/>
    <property type="match status" value="1"/>
</dbReference>
<dbReference type="InterPro" id="IPR052912">
    <property type="entry name" value="UPF0111_domain"/>
</dbReference>
<reference evidence="2" key="1">
    <citation type="journal article" date="2021" name="PeerJ">
        <title>Extensive microbial diversity within the chicken gut microbiome revealed by metagenomics and culture.</title>
        <authorList>
            <person name="Gilroy R."/>
            <person name="Ravi A."/>
            <person name="Getino M."/>
            <person name="Pursley I."/>
            <person name="Horton D.L."/>
            <person name="Alikhan N.F."/>
            <person name="Baker D."/>
            <person name="Gharbi K."/>
            <person name="Hall N."/>
            <person name="Watson M."/>
            <person name="Adriaenssens E.M."/>
            <person name="Foster-Nyarko E."/>
            <person name="Jarju S."/>
            <person name="Secka A."/>
            <person name="Antonio M."/>
            <person name="Oren A."/>
            <person name="Chaudhuri R.R."/>
            <person name="La Ragione R."/>
            <person name="Hildebrand F."/>
            <person name="Pallen M.J."/>
        </authorList>
    </citation>
    <scope>NUCLEOTIDE SEQUENCE</scope>
    <source>
        <strain evidence="2">ChiGjej1B1-98</strain>
    </source>
</reference>
<comment type="caution">
    <text evidence="2">The sequence shown here is derived from an EMBL/GenBank/DDBJ whole genome shotgun (WGS) entry which is preliminary data.</text>
</comment>
<evidence type="ECO:0000313" key="3">
    <source>
        <dbReference type="Proteomes" id="UP000824005"/>
    </source>
</evidence>
<organism evidence="2 3">
    <name type="scientific">Candidatus Agrococcus pullicola</name>
    <dbReference type="NCBI Taxonomy" id="2838429"/>
    <lineage>
        <taxon>Bacteria</taxon>
        <taxon>Bacillati</taxon>
        <taxon>Actinomycetota</taxon>
        <taxon>Actinomycetes</taxon>
        <taxon>Micrococcales</taxon>
        <taxon>Microbacteriaceae</taxon>
        <taxon>Agrococcus</taxon>
    </lineage>
</organism>
<dbReference type="Pfam" id="PF01865">
    <property type="entry name" value="PhoU_div"/>
    <property type="match status" value="1"/>
</dbReference>
<sequence>DFIAMLSRTLSVPIDREDMFRVSRSIDDILDTLRDFVRLYDMFGIEGVQPEMLKLLDAIDDGTDNLEVAVHAMMKNPRNIRRAAITAKKNRVRHFYQDALAAVVNRELDNSSLKLLELFHKLNEAGASVILAADILSDGAVKRSH</sequence>